<organism evidence="4 5">
    <name type="scientific">Alloiococcus otitis ATCC 51267</name>
    <dbReference type="NCBI Taxonomy" id="883081"/>
    <lineage>
        <taxon>Bacteria</taxon>
        <taxon>Bacillati</taxon>
        <taxon>Bacillota</taxon>
        <taxon>Bacilli</taxon>
        <taxon>Lactobacillales</taxon>
        <taxon>Carnobacteriaceae</taxon>
        <taxon>Alloiococcus</taxon>
    </lineage>
</organism>
<dbReference type="Proteomes" id="UP000009875">
    <property type="component" value="Unassembled WGS sequence"/>
</dbReference>
<feature type="domain" description="Putative host cell surface-exposed lipoprotein Ltp-like HTH region" evidence="3">
    <location>
        <begin position="99"/>
        <end position="143"/>
    </location>
</feature>
<dbReference type="InterPro" id="IPR011434">
    <property type="entry name" value="Ltp-like_HTH"/>
</dbReference>
<dbReference type="EMBL" id="AGXA01000021">
    <property type="protein sequence ID" value="EKU93392.1"/>
    <property type="molecule type" value="Genomic_DNA"/>
</dbReference>
<comment type="caution">
    <text evidence="4">The sequence shown here is derived from an EMBL/GenBank/DDBJ whole genome shotgun (WGS) entry which is preliminary data.</text>
</comment>
<keyword evidence="2" id="KW-0472">Membrane</keyword>
<reference evidence="4 5" key="1">
    <citation type="submission" date="2012-09" db="EMBL/GenBank/DDBJ databases">
        <title>The Genome Sequence of Alloiococcus otitis ATCC 51267.</title>
        <authorList>
            <consortium name="The Broad Institute Genome Sequencing Platform"/>
            <person name="Earl A."/>
            <person name="Ward D."/>
            <person name="Feldgarden M."/>
            <person name="Gevers D."/>
            <person name="Huys G."/>
            <person name="Walker B."/>
            <person name="Young S.K."/>
            <person name="Zeng Q."/>
            <person name="Gargeya S."/>
            <person name="Fitzgerald M."/>
            <person name="Haas B."/>
            <person name="Abouelleil A."/>
            <person name="Alvarado L."/>
            <person name="Arachchi H.M."/>
            <person name="Berlin A.M."/>
            <person name="Chapman S.B."/>
            <person name="Goldberg J."/>
            <person name="Griggs A."/>
            <person name="Gujja S."/>
            <person name="Hansen M."/>
            <person name="Howarth C."/>
            <person name="Imamovic A."/>
            <person name="Larimer J."/>
            <person name="McCowen C."/>
            <person name="Montmayeur A."/>
            <person name="Murphy C."/>
            <person name="Neiman D."/>
            <person name="Pearson M."/>
            <person name="Priest M."/>
            <person name="Roberts A."/>
            <person name="Saif S."/>
            <person name="Shea T."/>
            <person name="Sisk P."/>
            <person name="Sykes S."/>
            <person name="Wortman J."/>
            <person name="Nusbaum C."/>
            <person name="Birren B."/>
        </authorList>
    </citation>
    <scope>NUCLEOTIDE SEQUENCE [LARGE SCALE GENOMIC DNA]</scope>
    <source>
        <strain evidence="4 5">ATCC 51267</strain>
    </source>
</reference>
<dbReference type="Pfam" id="PF07553">
    <property type="entry name" value="Lipoprotein_Ltp"/>
    <property type="match status" value="2"/>
</dbReference>
<feature type="region of interest" description="Disordered" evidence="1">
    <location>
        <begin position="1"/>
        <end position="20"/>
    </location>
</feature>
<feature type="transmembrane region" description="Helical" evidence="2">
    <location>
        <begin position="29"/>
        <end position="48"/>
    </location>
</feature>
<evidence type="ECO:0000313" key="4">
    <source>
        <dbReference type="EMBL" id="EKU93392.1"/>
    </source>
</evidence>
<keyword evidence="2" id="KW-0812">Transmembrane</keyword>
<dbReference type="InterPro" id="IPR036388">
    <property type="entry name" value="WH-like_DNA-bd_sf"/>
</dbReference>
<evidence type="ECO:0000313" key="5">
    <source>
        <dbReference type="Proteomes" id="UP000009875"/>
    </source>
</evidence>
<evidence type="ECO:0000256" key="2">
    <source>
        <dbReference type="SAM" id="Phobius"/>
    </source>
</evidence>
<feature type="domain" description="Putative host cell surface-exposed lipoprotein Ltp-like HTH region" evidence="3">
    <location>
        <begin position="146"/>
        <end position="191"/>
    </location>
</feature>
<sequence length="191" mass="21193">MAKEQKKYYDENGNEVTVKKEKRGGCMKWGCGGLIGLVAVLVIGGALLDDGETETATDEPQTEEAATTDTEQTETSTDEASPNNDSIEDESTDEDLPREHKNALTSAENYLNTGMGFSEEGLREQLAFEDYGDEAINYAMENIEVDWNEQALMSAQNYENTGMGFSDQDMINQLMFDGYTEEQAQYALDNL</sequence>
<dbReference type="Gene3D" id="1.10.10.10">
    <property type="entry name" value="Winged helix-like DNA-binding domain superfamily/Winged helix DNA-binding domain"/>
    <property type="match status" value="2"/>
</dbReference>
<keyword evidence="2" id="KW-1133">Transmembrane helix</keyword>
<name>K9ER95_9LACT</name>
<proteinExistence type="predicted"/>
<dbReference type="AlphaFoldDB" id="K9ER95"/>
<dbReference type="STRING" id="883081.HMPREF9698_01140"/>
<feature type="region of interest" description="Disordered" evidence="1">
    <location>
        <begin position="52"/>
        <end position="100"/>
    </location>
</feature>
<gene>
    <name evidence="4" type="ORF">HMPREF9698_01140</name>
</gene>
<dbReference type="HOGENOM" id="CLU_071537_1_1_9"/>
<keyword evidence="5" id="KW-1185">Reference proteome</keyword>
<protein>
    <recommendedName>
        <fullName evidence="3">Putative host cell surface-exposed lipoprotein Ltp-like HTH region domain-containing protein</fullName>
    </recommendedName>
</protein>
<feature type="compositionally biased region" description="Low complexity" evidence="1">
    <location>
        <begin position="63"/>
        <end position="81"/>
    </location>
</feature>
<feature type="compositionally biased region" description="Acidic residues" evidence="1">
    <location>
        <begin position="52"/>
        <end position="62"/>
    </location>
</feature>
<evidence type="ECO:0000256" key="1">
    <source>
        <dbReference type="SAM" id="MobiDB-lite"/>
    </source>
</evidence>
<dbReference type="OrthoDB" id="1669102at2"/>
<accession>K9ER95</accession>
<feature type="compositionally biased region" description="Basic and acidic residues" evidence="1">
    <location>
        <begin position="1"/>
        <end position="10"/>
    </location>
</feature>
<evidence type="ECO:0000259" key="3">
    <source>
        <dbReference type="Pfam" id="PF07553"/>
    </source>
</evidence>
<dbReference type="eggNOG" id="COG3064">
    <property type="taxonomic scope" value="Bacteria"/>
</dbReference>
<dbReference type="RefSeq" id="WP_003778265.1">
    <property type="nucleotide sequence ID" value="NZ_JH992959.1"/>
</dbReference>